<reference evidence="12" key="1">
    <citation type="submission" date="2020-10" db="EMBL/GenBank/DDBJ databases">
        <authorList>
            <person name="Gilroy R."/>
        </authorList>
    </citation>
    <scope>NUCLEOTIDE SEQUENCE</scope>
    <source>
        <strain evidence="12">ChiHjej12B11-7776</strain>
    </source>
</reference>
<dbReference type="InterPro" id="IPR001967">
    <property type="entry name" value="Peptidase_S11_N"/>
</dbReference>
<dbReference type="GO" id="GO:0009002">
    <property type="term" value="F:serine-type D-Ala-D-Ala carboxypeptidase activity"/>
    <property type="evidence" value="ECO:0007669"/>
    <property type="project" value="InterPro"/>
</dbReference>
<feature type="domain" description="Peptidase S11 D-alanyl-D-alanine carboxypeptidase A N-terminal" evidence="11">
    <location>
        <begin position="25"/>
        <end position="242"/>
    </location>
</feature>
<organism evidence="12 13">
    <name type="scientific">Candidatus Fimimonas merdipullorum</name>
    <dbReference type="NCBI Taxonomy" id="2840822"/>
    <lineage>
        <taxon>Bacteria</taxon>
        <taxon>Pseudomonadati</taxon>
        <taxon>Myxococcota</taxon>
        <taxon>Myxococcia</taxon>
        <taxon>Myxococcales</taxon>
        <taxon>Cystobacterineae</taxon>
        <taxon>Myxococcaceae</taxon>
        <taxon>Myxococcaceae incertae sedis</taxon>
        <taxon>Candidatus Fimimonas</taxon>
    </lineage>
</organism>
<dbReference type="Pfam" id="PF00768">
    <property type="entry name" value="Peptidase_S11"/>
    <property type="match status" value="1"/>
</dbReference>
<evidence type="ECO:0000313" key="12">
    <source>
        <dbReference type="EMBL" id="HIU91339.1"/>
    </source>
</evidence>
<dbReference type="GO" id="GO:0008360">
    <property type="term" value="P:regulation of cell shape"/>
    <property type="evidence" value="ECO:0007669"/>
    <property type="project" value="UniProtKB-KW"/>
</dbReference>
<dbReference type="SUPFAM" id="SSF56601">
    <property type="entry name" value="beta-lactamase/transpeptidase-like"/>
    <property type="match status" value="1"/>
</dbReference>
<dbReference type="InterPro" id="IPR018044">
    <property type="entry name" value="Peptidase_S11"/>
</dbReference>
<evidence type="ECO:0000256" key="10">
    <source>
        <dbReference type="SAM" id="SignalP"/>
    </source>
</evidence>
<dbReference type="GO" id="GO:0071555">
    <property type="term" value="P:cell wall organization"/>
    <property type="evidence" value="ECO:0007669"/>
    <property type="project" value="UniProtKB-KW"/>
</dbReference>
<evidence type="ECO:0000256" key="4">
    <source>
        <dbReference type="ARBA" id="ARBA00022960"/>
    </source>
</evidence>
<gene>
    <name evidence="12" type="ORF">IAC72_04950</name>
</gene>
<feature type="active site" evidence="7">
    <location>
        <position position="113"/>
    </location>
</feature>
<evidence type="ECO:0000256" key="7">
    <source>
        <dbReference type="PIRSR" id="PIRSR618044-1"/>
    </source>
</evidence>
<dbReference type="PANTHER" id="PTHR21581:SF33">
    <property type="entry name" value="D-ALANYL-D-ALANINE CARBOXYPEPTIDASE DACB"/>
    <property type="match status" value="1"/>
</dbReference>
<dbReference type="Gene3D" id="3.40.710.10">
    <property type="entry name" value="DD-peptidase/beta-lactamase superfamily"/>
    <property type="match status" value="1"/>
</dbReference>
<keyword evidence="6" id="KW-0961">Cell wall biogenesis/degradation</keyword>
<reference evidence="12" key="2">
    <citation type="journal article" date="2021" name="PeerJ">
        <title>Extensive microbial diversity within the chicken gut microbiome revealed by metagenomics and culture.</title>
        <authorList>
            <person name="Gilroy R."/>
            <person name="Ravi A."/>
            <person name="Getino M."/>
            <person name="Pursley I."/>
            <person name="Horton D.L."/>
            <person name="Alikhan N.F."/>
            <person name="Baker D."/>
            <person name="Gharbi K."/>
            <person name="Hall N."/>
            <person name="Watson M."/>
            <person name="Adriaenssens E.M."/>
            <person name="Foster-Nyarko E."/>
            <person name="Jarju S."/>
            <person name="Secka A."/>
            <person name="Antonio M."/>
            <person name="Oren A."/>
            <person name="Chaudhuri R.R."/>
            <person name="La Ragione R."/>
            <person name="Hildebrand F."/>
            <person name="Pallen M.J."/>
        </authorList>
    </citation>
    <scope>NUCLEOTIDE SEQUENCE</scope>
    <source>
        <strain evidence="12">ChiHjej12B11-7776</strain>
    </source>
</reference>
<comment type="similarity">
    <text evidence="1 9">Belongs to the peptidase S11 family.</text>
</comment>
<keyword evidence="4" id="KW-0133">Cell shape</keyword>
<keyword evidence="5" id="KW-0573">Peptidoglycan synthesis</keyword>
<evidence type="ECO:0000256" key="9">
    <source>
        <dbReference type="RuleBase" id="RU004016"/>
    </source>
</evidence>
<keyword evidence="12" id="KW-0645">Protease</keyword>
<evidence type="ECO:0000256" key="1">
    <source>
        <dbReference type="ARBA" id="ARBA00007164"/>
    </source>
</evidence>
<feature type="chain" id="PRO_5039565331" evidence="10">
    <location>
        <begin position="24"/>
        <end position="331"/>
    </location>
</feature>
<feature type="active site" description="Acyl-ester intermediate" evidence="7">
    <location>
        <position position="58"/>
    </location>
</feature>
<dbReference type="GO" id="GO:0009252">
    <property type="term" value="P:peptidoglycan biosynthetic process"/>
    <property type="evidence" value="ECO:0007669"/>
    <property type="project" value="UniProtKB-KW"/>
</dbReference>
<evidence type="ECO:0000256" key="8">
    <source>
        <dbReference type="PIRSR" id="PIRSR618044-2"/>
    </source>
</evidence>
<accession>A0A9D1MY57</accession>
<name>A0A9D1MY57_9BACT</name>
<dbReference type="EMBL" id="DVOC01000086">
    <property type="protein sequence ID" value="HIU91339.1"/>
    <property type="molecule type" value="Genomic_DNA"/>
</dbReference>
<evidence type="ECO:0000313" key="13">
    <source>
        <dbReference type="Proteomes" id="UP000886852"/>
    </source>
</evidence>
<proteinExistence type="inferred from homology"/>
<dbReference type="Proteomes" id="UP000886852">
    <property type="component" value="Unassembled WGS sequence"/>
</dbReference>
<protein>
    <submittedName>
        <fullName evidence="12">D-alanyl-D-alanine carboxypeptidase</fullName>
    </submittedName>
</protein>
<feature type="signal peptide" evidence="10">
    <location>
        <begin position="1"/>
        <end position="23"/>
    </location>
</feature>
<feature type="binding site" evidence="8">
    <location>
        <position position="214"/>
    </location>
    <ligand>
        <name>substrate</name>
    </ligand>
</feature>
<sequence>MMKRLFTVFALCLLLLTSRGAAALTADKYTAKSAIVMERTSGRVLFALNERQKLPMASTTKIVTALTVIENCDLSQKVTVPKEACGVEGSSVYLKEGEVLTVEQLLYGLMLRSGNDCAVALAVHCGGSAENFCRLMKETAQKYGCKDSSFRNPHGLPAEGHYTTAWDLAKITCAALDNQVFAKIVSSRRAAFENRSFVNKNKLLFSFEGCDGVKTGYTKKAGRCLVASATRQGMQLVAVALNCAPMYEECARMLENAFAKYSLKTVLPANKLCGAVYRNGKPTYYYCTQPFRYPLAQGEKPTVKVTLQEDVQRAEVFLEGKKVYSAPLQAR</sequence>
<evidence type="ECO:0000256" key="2">
    <source>
        <dbReference type="ARBA" id="ARBA00022729"/>
    </source>
</evidence>
<evidence type="ECO:0000256" key="5">
    <source>
        <dbReference type="ARBA" id="ARBA00022984"/>
    </source>
</evidence>
<evidence type="ECO:0000256" key="3">
    <source>
        <dbReference type="ARBA" id="ARBA00022801"/>
    </source>
</evidence>
<feature type="active site" description="Proton acceptor" evidence="7">
    <location>
        <position position="61"/>
    </location>
</feature>
<keyword evidence="3" id="KW-0378">Hydrolase</keyword>
<keyword evidence="12" id="KW-0121">Carboxypeptidase</keyword>
<evidence type="ECO:0000259" key="11">
    <source>
        <dbReference type="Pfam" id="PF00768"/>
    </source>
</evidence>
<comment type="caution">
    <text evidence="12">The sequence shown here is derived from an EMBL/GenBank/DDBJ whole genome shotgun (WGS) entry which is preliminary data.</text>
</comment>
<evidence type="ECO:0000256" key="6">
    <source>
        <dbReference type="ARBA" id="ARBA00023316"/>
    </source>
</evidence>
<keyword evidence="2 10" id="KW-0732">Signal</keyword>
<dbReference type="PANTHER" id="PTHR21581">
    <property type="entry name" value="D-ALANYL-D-ALANINE CARBOXYPEPTIDASE"/>
    <property type="match status" value="1"/>
</dbReference>
<dbReference type="InterPro" id="IPR012338">
    <property type="entry name" value="Beta-lactam/transpept-like"/>
</dbReference>
<dbReference type="GO" id="GO:0006508">
    <property type="term" value="P:proteolysis"/>
    <property type="evidence" value="ECO:0007669"/>
    <property type="project" value="InterPro"/>
</dbReference>
<dbReference type="PRINTS" id="PR00725">
    <property type="entry name" value="DADACBPTASE1"/>
</dbReference>
<dbReference type="AlphaFoldDB" id="A0A9D1MY57"/>